<dbReference type="SMART" id="SM00100">
    <property type="entry name" value="cNMP"/>
    <property type="match status" value="1"/>
</dbReference>
<protein>
    <submittedName>
        <fullName evidence="2">Cyclic nucleotide-binding protein</fullName>
    </submittedName>
</protein>
<reference evidence="2 3" key="1">
    <citation type="submission" date="2015-08" db="EMBL/GenBank/DDBJ databases">
        <title>Whole genome sequence of Flavobacterium akiainvivens IK-1T, from decaying Wikstroemia oahuensis, an endemic Hawaiian shrub.</title>
        <authorList>
            <person name="Wan X."/>
            <person name="Hou S."/>
            <person name="Saito J."/>
            <person name="Donachie S."/>
        </authorList>
    </citation>
    <scope>NUCLEOTIDE SEQUENCE [LARGE SCALE GENOMIC DNA]</scope>
    <source>
        <strain evidence="2 3">IK-1</strain>
    </source>
</reference>
<organism evidence="2 3">
    <name type="scientific">Flavobacterium akiainvivens</name>
    <dbReference type="NCBI Taxonomy" id="1202724"/>
    <lineage>
        <taxon>Bacteria</taxon>
        <taxon>Pseudomonadati</taxon>
        <taxon>Bacteroidota</taxon>
        <taxon>Flavobacteriia</taxon>
        <taxon>Flavobacteriales</taxon>
        <taxon>Flavobacteriaceae</taxon>
        <taxon>Flavobacterium</taxon>
    </lineage>
</organism>
<dbReference type="InterPro" id="IPR018490">
    <property type="entry name" value="cNMP-bd_dom_sf"/>
</dbReference>
<dbReference type="OrthoDB" id="758145at2"/>
<dbReference type="InterPro" id="IPR014710">
    <property type="entry name" value="RmlC-like_jellyroll"/>
</dbReference>
<accession>A0A0M8MEK4</accession>
<dbReference type="SUPFAM" id="SSF51206">
    <property type="entry name" value="cAMP-binding domain-like"/>
    <property type="match status" value="1"/>
</dbReference>
<proteinExistence type="predicted"/>
<dbReference type="InterPro" id="IPR000595">
    <property type="entry name" value="cNMP-bd_dom"/>
</dbReference>
<dbReference type="Proteomes" id="UP000037755">
    <property type="component" value="Unassembled WGS sequence"/>
</dbReference>
<dbReference type="Pfam" id="PF00027">
    <property type="entry name" value="cNMP_binding"/>
    <property type="match status" value="1"/>
</dbReference>
<feature type="domain" description="Cyclic nucleotide-binding" evidence="1">
    <location>
        <begin position="10"/>
        <end position="114"/>
    </location>
</feature>
<keyword evidence="3" id="KW-1185">Reference proteome</keyword>
<sequence>MEQLMNFFLQFGSLNPQQQELITQKAQLTHFKKGDYLSEAGKVANTVGFILEGIMRVCFYNNKGEEITRYFIDENNLLVDLVSFENRVPASEYVEAVTDCTIITFSYANWQYLMQTIVGFEIIMFKITQRALQQKIERRTPLVSEDATTRYLSFMEKYPGLINRIPLSQLASYLGITQSSLSRIRKGLS</sequence>
<dbReference type="RefSeq" id="WP_054408895.1">
    <property type="nucleotide sequence ID" value="NZ_FOYA01000005.1"/>
</dbReference>
<evidence type="ECO:0000313" key="2">
    <source>
        <dbReference type="EMBL" id="KOS07244.1"/>
    </source>
</evidence>
<dbReference type="STRING" id="1202724.AM493_15270"/>
<name>A0A0M8MEK4_9FLAO</name>
<gene>
    <name evidence="2" type="ORF">AM493_15270</name>
</gene>
<dbReference type="PROSITE" id="PS50042">
    <property type="entry name" value="CNMP_BINDING_3"/>
    <property type="match status" value="1"/>
</dbReference>
<dbReference type="Gene3D" id="2.60.120.10">
    <property type="entry name" value="Jelly Rolls"/>
    <property type="match status" value="1"/>
</dbReference>
<dbReference type="AlphaFoldDB" id="A0A0M8MEK4"/>
<dbReference type="CDD" id="cd00038">
    <property type="entry name" value="CAP_ED"/>
    <property type="match status" value="1"/>
</dbReference>
<evidence type="ECO:0000259" key="1">
    <source>
        <dbReference type="PROSITE" id="PS50042"/>
    </source>
</evidence>
<comment type="caution">
    <text evidence="2">The sequence shown here is derived from an EMBL/GenBank/DDBJ whole genome shotgun (WGS) entry which is preliminary data.</text>
</comment>
<evidence type="ECO:0000313" key="3">
    <source>
        <dbReference type="Proteomes" id="UP000037755"/>
    </source>
</evidence>
<dbReference type="EMBL" id="LIYD01000005">
    <property type="protein sequence ID" value="KOS07244.1"/>
    <property type="molecule type" value="Genomic_DNA"/>
</dbReference>
<dbReference type="PATRIC" id="fig|1202724.3.peg.3173"/>